<feature type="transmembrane region" description="Helical" evidence="1">
    <location>
        <begin position="12"/>
        <end position="33"/>
    </location>
</feature>
<evidence type="ECO:0000313" key="2">
    <source>
        <dbReference type="EMBL" id="TYP92171.1"/>
    </source>
</evidence>
<sequence length="365" mass="41987">MNKQILLSIHKWFGLIAGIFILVMGVTGSIIVFDDEIDHFIHSETIEQPNSSKPVSLDKAYSSITNKHPNWDLRFTNIPKSANRAIEAEIRRPDSRRFLYVHPVSGEILFDSNSQNSFTHWMLKLHYSLHSGFWGELILFIAALMFIGSLITGFWFYRKAIGRVLTFKIRPRFRNLQSTSSELHRTIGVWALLFNFITATTGALILFIIVSTHIKSDGPKPMPNPPAVNTSIDNLLDKAQTSYPGFDPSYISMPKQPNGNITLYGHMNTDWPIHYRFSNYLKFNPQNGKEQQSFFIANQPVYMHLLSFIYPLHFGNWGGIIIKILYSLFGIAPAVLSITGFIIWQKRNRQKKRIKQKRRNERLAA</sequence>
<evidence type="ECO:0000313" key="3">
    <source>
        <dbReference type="Proteomes" id="UP000324595"/>
    </source>
</evidence>
<comment type="caution">
    <text evidence="2">The sequence shown here is derived from an EMBL/GenBank/DDBJ whole genome shotgun (WGS) entry which is preliminary data.</text>
</comment>
<keyword evidence="3" id="KW-1185">Reference proteome</keyword>
<proteinExistence type="predicted"/>
<feature type="transmembrane region" description="Helical" evidence="1">
    <location>
        <begin position="320"/>
        <end position="344"/>
    </location>
</feature>
<feature type="transmembrane region" description="Helical" evidence="1">
    <location>
        <begin position="187"/>
        <end position="214"/>
    </location>
</feature>
<keyword evidence="1" id="KW-0472">Membrane</keyword>
<dbReference type="InterPro" id="IPR005625">
    <property type="entry name" value="PepSY-ass_TM"/>
</dbReference>
<accession>A0A5D3YGF8</accession>
<feature type="transmembrane region" description="Helical" evidence="1">
    <location>
        <begin position="137"/>
        <end position="157"/>
    </location>
</feature>
<evidence type="ECO:0000256" key="1">
    <source>
        <dbReference type="SAM" id="Phobius"/>
    </source>
</evidence>
<dbReference type="OrthoDB" id="111691at2"/>
<organism evidence="2 3">
    <name type="scientific">Fodinibius salinus</name>
    <dbReference type="NCBI Taxonomy" id="860790"/>
    <lineage>
        <taxon>Bacteria</taxon>
        <taxon>Pseudomonadati</taxon>
        <taxon>Balneolota</taxon>
        <taxon>Balneolia</taxon>
        <taxon>Balneolales</taxon>
        <taxon>Balneolaceae</taxon>
        <taxon>Fodinibius</taxon>
    </lineage>
</organism>
<keyword evidence="1" id="KW-0812">Transmembrane</keyword>
<dbReference type="PANTHER" id="PTHR34219:SF8">
    <property type="entry name" value="PEPSY DOMAIN-CONTAINING PROTEIN"/>
    <property type="match status" value="1"/>
</dbReference>
<gene>
    <name evidence="2" type="ORF">LX73_2421</name>
</gene>
<dbReference type="EMBL" id="VNHY01000004">
    <property type="protein sequence ID" value="TYP92171.1"/>
    <property type="molecule type" value="Genomic_DNA"/>
</dbReference>
<dbReference type="RefSeq" id="WP_148899729.1">
    <property type="nucleotide sequence ID" value="NZ_VNHY01000004.1"/>
</dbReference>
<reference evidence="2 3" key="1">
    <citation type="submission" date="2019-07" db="EMBL/GenBank/DDBJ databases">
        <title>Genomic Encyclopedia of Archaeal and Bacterial Type Strains, Phase II (KMG-II): from individual species to whole genera.</title>
        <authorList>
            <person name="Goeker M."/>
        </authorList>
    </citation>
    <scope>NUCLEOTIDE SEQUENCE [LARGE SCALE GENOMIC DNA]</scope>
    <source>
        <strain evidence="2 3">DSM 21935</strain>
    </source>
</reference>
<protein>
    <submittedName>
        <fullName evidence="2">Putative iron-regulated membrane protein</fullName>
    </submittedName>
</protein>
<dbReference type="AlphaFoldDB" id="A0A5D3YGF8"/>
<dbReference type="PANTHER" id="PTHR34219">
    <property type="entry name" value="IRON-REGULATED INNER MEMBRANE PROTEIN-RELATED"/>
    <property type="match status" value="1"/>
</dbReference>
<keyword evidence="1" id="KW-1133">Transmembrane helix</keyword>
<name>A0A5D3YGF8_9BACT</name>
<dbReference type="Proteomes" id="UP000324595">
    <property type="component" value="Unassembled WGS sequence"/>
</dbReference>
<dbReference type="Pfam" id="PF03929">
    <property type="entry name" value="PepSY_TM"/>
    <property type="match status" value="1"/>
</dbReference>